<evidence type="ECO:0000313" key="3">
    <source>
        <dbReference type="Proteomes" id="UP000325755"/>
    </source>
</evidence>
<dbReference type="InterPro" id="IPR010982">
    <property type="entry name" value="Lambda_DNA-bd_dom_sf"/>
</dbReference>
<dbReference type="Proteomes" id="UP000325755">
    <property type="component" value="Chromosome"/>
</dbReference>
<dbReference type="SUPFAM" id="SSF47413">
    <property type="entry name" value="lambda repressor-like DNA-binding domains"/>
    <property type="match status" value="1"/>
</dbReference>
<dbReference type="Pfam" id="PF01381">
    <property type="entry name" value="HTH_3"/>
    <property type="match status" value="1"/>
</dbReference>
<dbReference type="InParanoid" id="A0A5Q0BGL2"/>
<keyword evidence="3" id="KW-1185">Reference proteome</keyword>
<evidence type="ECO:0000313" key="2">
    <source>
        <dbReference type="EMBL" id="QFY42963.1"/>
    </source>
</evidence>
<dbReference type="OrthoDB" id="5771010at2"/>
<dbReference type="GO" id="GO:0003677">
    <property type="term" value="F:DNA binding"/>
    <property type="evidence" value="ECO:0007669"/>
    <property type="project" value="InterPro"/>
</dbReference>
<accession>A0A5Q0BGL2</accession>
<evidence type="ECO:0000259" key="1">
    <source>
        <dbReference type="PROSITE" id="PS50943"/>
    </source>
</evidence>
<sequence length="160" mass="17199">MKKEIGLRIKAAREAAGLKLQQLSDLTGGQLSVSRISNFEQGLREPDAQTVMLLATKLGKTPCFLMFGSQSSNEISAPVPDMYRTSTTYQIVDQYSAAPPETQTAVDLLLAPLSERKLLSGTPVESVMTALEGLAMDGLQTIKNGGEKPTTSDLVKRKIG</sequence>
<name>A0A5Q0BGL2_9GAMM</name>
<dbReference type="Gene3D" id="1.10.260.40">
    <property type="entry name" value="lambda repressor-like DNA-binding domains"/>
    <property type="match status" value="1"/>
</dbReference>
<gene>
    <name evidence="2" type="ORF">F6R98_10345</name>
</gene>
<proteinExistence type="predicted"/>
<dbReference type="EMBL" id="CP044205">
    <property type="protein sequence ID" value="QFY42963.1"/>
    <property type="molecule type" value="Genomic_DNA"/>
</dbReference>
<dbReference type="AlphaFoldDB" id="A0A5Q0BGL2"/>
<reference evidence="2 3" key="1">
    <citation type="submission" date="2019-09" db="EMBL/GenBank/DDBJ databases">
        <title>Ecophysiology of the spiral-shaped methanotroph Methylospira mobilis as revealed by the complete genome sequence.</title>
        <authorList>
            <person name="Oshkin I.Y."/>
            <person name="Dedysh S.N."/>
            <person name="Miroshnikov K."/>
            <person name="Danilova O.V."/>
            <person name="Hakobyan A."/>
            <person name="Liesack W."/>
        </authorList>
    </citation>
    <scope>NUCLEOTIDE SEQUENCE [LARGE SCALE GENOMIC DNA]</scope>
    <source>
        <strain evidence="2 3">Shm1</strain>
    </source>
</reference>
<dbReference type="PROSITE" id="PS50943">
    <property type="entry name" value="HTH_CROC1"/>
    <property type="match status" value="1"/>
</dbReference>
<dbReference type="InterPro" id="IPR001387">
    <property type="entry name" value="Cro/C1-type_HTH"/>
</dbReference>
<dbReference type="CDD" id="cd00093">
    <property type="entry name" value="HTH_XRE"/>
    <property type="match status" value="1"/>
</dbReference>
<protein>
    <submittedName>
        <fullName evidence="2">Helix-turn-helix transcriptional regulator</fullName>
    </submittedName>
</protein>
<organism evidence="2 3">
    <name type="scientific">Candidatus Methylospira mobilis</name>
    <dbReference type="NCBI Taxonomy" id="1808979"/>
    <lineage>
        <taxon>Bacteria</taxon>
        <taxon>Pseudomonadati</taxon>
        <taxon>Pseudomonadota</taxon>
        <taxon>Gammaproteobacteria</taxon>
        <taxon>Methylococcales</taxon>
        <taxon>Methylococcaceae</taxon>
        <taxon>Candidatus Methylospira</taxon>
    </lineage>
</organism>
<feature type="domain" description="HTH cro/C1-type" evidence="1">
    <location>
        <begin position="9"/>
        <end position="65"/>
    </location>
</feature>
<dbReference type="KEGG" id="mmob:F6R98_10345"/>
<dbReference type="RefSeq" id="WP_153248952.1">
    <property type="nucleotide sequence ID" value="NZ_CP044205.1"/>
</dbReference>
<dbReference type="SMART" id="SM00530">
    <property type="entry name" value="HTH_XRE"/>
    <property type="match status" value="1"/>
</dbReference>